<organism evidence="1">
    <name type="scientific">marine sediment metagenome</name>
    <dbReference type="NCBI Taxonomy" id="412755"/>
    <lineage>
        <taxon>unclassified sequences</taxon>
        <taxon>metagenomes</taxon>
        <taxon>ecological metagenomes</taxon>
    </lineage>
</organism>
<comment type="caution">
    <text evidence="1">The sequence shown here is derived from an EMBL/GenBank/DDBJ whole genome shotgun (WGS) entry which is preliminary data.</text>
</comment>
<name>A0A0F9TJH3_9ZZZZ</name>
<protein>
    <recommendedName>
        <fullName evidence="2">ASCH domain-containing protein</fullName>
    </recommendedName>
</protein>
<evidence type="ECO:0008006" key="2">
    <source>
        <dbReference type="Google" id="ProtNLM"/>
    </source>
</evidence>
<reference evidence="1" key="1">
    <citation type="journal article" date="2015" name="Nature">
        <title>Complex archaea that bridge the gap between prokaryotes and eukaryotes.</title>
        <authorList>
            <person name="Spang A."/>
            <person name="Saw J.H."/>
            <person name="Jorgensen S.L."/>
            <person name="Zaremba-Niedzwiedzka K."/>
            <person name="Martijn J."/>
            <person name="Lind A.E."/>
            <person name="van Eijk R."/>
            <person name="Schleper C."/>
            <person name="Guy L."/>
            <person name="Ettema T.J."/>
        </authorList>
    </citation>
    <scope>NUCLEOTIDE SEQUENCE</scope>
</reference>
<dbReference type="EMBL" id="LAZR01000215">
    <property type="protein sequence ID" value="KKN81350.1"/>
    <property type="molecule type" value="Genomic_DNA"/>
</dbReference>
<proteinExistence type="predicted"/>
<accession>A0A0F9TJH3</accession>
<evidence type="ECO:0000313" key="1">
    <source>
        <dbReference type="EMBL" id="KKN81350.1"/>
    </source>
</evidence>
<gene>
    <name evidence="1" type="ORF">LCGC14_0319630</name>
</gene>
<sequence>MRRMSFSLTERQFLDGTKNVTRRTGWRGLQKGDRFMAVRKCMGLKKGEKQVVLGECVVLGARRERLSEITKHDCIREGFPDLTPDEFVDMFNRHMRCGPNARITRIEFRRVESHRYV</sequence>
<dbReference type="AlphaFoldDB" id="A0A0F9TJH3"/>